<dbReference type="PANTHER" id="PTHR12565">
    <property type="entry name" value="STEROL REGULATORY ELEMENT-BINDING PROTEIN"/>
    <property type="match status" value="1"/>
</dbReference>
<name>A0A7J9E6L5_9ROSI</name>
<gene>
    <name evidence="6" type="ORF">Gotri_017460</name>
</gene>
<accession>A0A7J9E6L5</accession>
<dbReference type="GO" id="GO:0003700">
    <property type="term" value="F:DNA-binding transcription factor activity"/>
    <property type="evidence" value="ECO:0007669"/>
    <property type="project" value="TreeGrafter"/>
</dbReference>
<evidence type="ECO:0000256" key="2">
    <source>
        <dbReference type="ARBA" id="ARBA00023015"/>
    </source>
</evidence>
<evidence type="ECO:0000313" key="7">
    <source>
        <dbReference type="Proteomes" id="UP000593568"/>
    </source>
</evidence>
<dbReference type="Gene3D" id="4.10.280.10">
    <property type="entry name" value="Helix-loop-helix DNA-binding domain"/>
    <property type="match status" value="1"/>
</dbReference>
<organism evidence="6 7">
    <name type="scientific">Gossypium trilobum</name>
    <dbReference type="NCBI Taxonomy" id="34281"/>
    <lineage>
        <taxon>Eukaryota</taxon>
        <taxon>Viridiplantae</taxon>
        <taxon>Streptophyta</taxon>
        <taxon>Embryophyta</taxon>
        <taxon>Tracheophyta</taxon>
        <taxon>Spermatophyta</taxon>
        <taxon>Magnoliopsida</taxon>
        <taxon>eudicotyledons</taxon>
        <taxon>Gunneridae</taxon>
        <taxon>Pentapetalae</taxon>
        <taxon>rosids</taxon>
        <taxon>malvids</taxon>
        <taxon>Malvales</taxon>
        <taxon>Malvaceae</taxon>
        <taxon>Malvoideae</taxon>
        <taxon>Gossypium</taxon>
    </lineage>
</organism>
<protein>
    <recommendedName>
        <fullName evidence="5">BHLH domain-containing protein</fullName>
    </recommendedName>
</protein>
<dbReference type="GO" id="GO:0005634">
    <property type="term" value="C:nucleus"/>
    <property type="evidence" value="ECO:0007669"/>
    <property type="project" value="UniProtKB-SubCell"/>
</dbReference>
<evidence type="ECO:0000256" key="3">
    <source>
        <dbReference type="ARBA" id="ARBA00023163"/>
    </source>
</evidence>
<dbReference type="SMART" id="SM00353">
    <property type="entry name" value="HLH"/>
    <property type="match status" value="1"/>
</dbReference>
<sequence>MADFTFLDIDPTMELLNQFPELKSLNYQSFSPFSTTDNNLFNNEAQKIPTISNWGEEDNNLPGFTHNSVPSVSQPIFTPGNEFHEETHKRKELDFAWETSFWNSSSPHVYETEINIRNNPGRGKRATSNGKEEEKPKEVVHVRARRGQATNSHCVAERSRIQFMERDVLTGVDKYLQNSEKVESRGAHVIPLYSHVLYRHLSQILQVRRGKINERLRSLQDIVPGCYRNMGMAVMLDEIINYVQFLQNQIEFLSMKLTAASSCYDFNSDSDDMETMQRSAFLLEEVFKVSLFEQLIRPSNKGIVLKMSMLDFSPQFPDSMESPQRVHRV</sequence>
<dbReference type="AlphaFoldDB" id="A0A7J9E6L5"/>
<dbReference type="InterPro" id="IPR011598">
    <property type="entry name" value="bHLH_dom"/>
</dbReference>
<keyword evidence="3" id="KW-0804">Transcription</keyword>
<dbReference type="Proteomes" id="UP000593568">
    <property type="component" value="Unassembled WGS sequence"/>
</dbReference>
<comment type="caution">
    <text evidence="6">The sequence shown here is derived from an EMBL/GenBank/DDBJ whole genome shotgun (WGS) entry which is preliminary data.</text>
</comment>
<dbReference type="PROSITE" id="PS50888">
    <property type="entry name" value="BHLH"/>
    <property type="match status" value="1"/>
</dbReference>
<dbReference type="SUPFAM" id="SSF47459">
    <property type="entry name" value="HLH, helix-loop-helix DNA-binding domain"/>
    <property type="match status" value="1"/>
</dbReference>
<dbReference type="PANTHER" id="PTHR12565:SF340">
    <property type="entry name" value="TRANSCRIPTION FACTOR BEE 3"/>
    <property type="match status" value="1"/>
</dbReference>
<evidence type="ECO:0000256" key="4">
    <source>
        <dbReference type="ARBA" id="ARBA00023242"/>
    </source>
</evidence>
<proteinExistence type="predicted"/>
<evidence type="ECO:0000259" key="5">
    <source>
        <dbReference type="PROSITE" id="PS50888"/>
    </source>
</evidence>
<dbReference type="InterPro" id="IPR036638">
    <property type="entry name" value="HLH_DNA-bd_sf"/>
</dbReference>
<feature type="domain" description="BHLH" evidence="5">
    <location>
        <begin position="196"/>
        <end position="246"/>
    </location>
</feature>
<comment type="subcellular location">
    <subcellularLocation>
        <location evidence="1">Nucleus</location>
    </subcellularLocation>
</comment>
<reference evidence="6 7" key="1">
    <citation type="journal article" date="2019" name="Genome Biol. Evol.">
        <title>Insights into the evolution of the New World diploid cottons (Gossypium, subgenus Houzingenia) based on genome sequencing.</title>
        <authorList>
            <person name="Grover C.E."/>
            <person name="Arick M.A. 2nd"/>
            <person name="Thrash A."/>
            <person name="Conover J.L."/>
            <person name="Sanders W.S."/>
            <person name="Peterson D.G."/>
            <person name="Frelichowski J.E."/>
            <person name="Scheffler J.A."/>
            <person name="Scheffler B.E."/>
            <person name="Wendel J.F."/>
        </authorList>
    </citation>
    <scope>NUCLEOTIDE SEQUENCE [LARGE SCALE GENOMIC DNA]</scope>
    <source>
        <strain evidence="6">8</strain>
        <tissue evidence="6">Leaf</tissue>
    </source>
</reference>
<keyword evidence="2" id="KW-0805">Transcription regulation</keyword>
<evidence type="ECO:0000313" key="6">
    <source>
        <dbReference type="EMBL" id="MBA0768676.1"/>
    </source>
</evidence>
<dbReference type="GO" id="GO:0046983">
    <property type="term" value="F:protein dimerization activity"/>
    <property type="evidence" value="ECO:0007669"/>
    <property type="project" value="InterPro"/>
</dbReference>
<evidence type="ECO:0000256" key="1">
    <source>
        <dbReference type="ARBA" id="ARBA00004123"/>
    </source>
</evidence>
<keyword evidence="4" id="KW-0539">Nucleus</keyword>
<dbReference type="EMBL" id="JABEZW010000007">
    <property type="protein sequence ID" value="MBA0768676.1"/>
    <property type="molecule type" value="Genomic_DNA"/>
</dbReference>
<dbReference type="InterPro" id="IPR024097">
    <property type="entry name" value="bHLH_ZIP_TF"/>
</dbReference>
<keyword evidence="7" id="KW-1185">Reference proteome</keyword>